<protein>
    <submittedName>
        <fullName evidence="1">Uncharacterized protein</fullName>
    </submittedName>
</protein>
<proteinExistence type="predicted"/>
<organism evidence="1">
    <name type="scientific">bioreactor metagenome</name>
    <dbReference type="NCBI Taxonomy" id="1076179"/>
    <lineage>
        <taxon>unclassified sequences</taxon>
        <taxon>metagenomes</taxon>
        <taxon>ecological metagenomes</taxon>
    </lineage>
</organism>
<accession>A0A645DQW0</accession>
<evidence type="ECO:0000313" key="1">
    <source>
        <dbReference type="EMBL" id="MPM91717.1"/>
    </source>
</evidence>
<dbReference type="AlphaFoldDB" id="A0A645DQW0"/>
<gene>
    <name evidence="1" type="ORF">SDC9_138849</name>
</gene>
<dbReference type="EMBL" id="VSSQ01038743">
    <property type="protein sequence ID" value="MPM91717.1"/>
    <property type="molecule type" value="Genomic_DNA"/>
</dbReference>
<name>A0A645DQW0_9ZZZZ</name>
<sequence length="95" mass="10390">MVNACFGKSYAHEGIFTDLHLAAGFTDTSAAVADLLYCKSPVLGDEDCIALIEQFDQGVDHFTFCLCWHSISPPVDFVIGCQQKRLPSPKGVRKP</sequence>
<comment type="caution">
    <text evidence="1">The sequence shown here is derived from an EMBL/GenBank/DDBJ whole genome shotgun (WGS) entry which is preliminary data.</text>
</comment>
<reference evidence="1" key="1">
    <citation type="submission" date="2019-08" db="EMBL/GenBank/DDBJ databases">
        <authorList>
            <person name="Kucharzyk K."/>
            <person name="Murdoch R.W."/>
            <person name="Higgins S."/>
            <person name="Loffler F."/>
        </authorList>
    </citation>
    <scope>NUCLEOTIDE SEQUENCE</scope>
</reference>